<dbReference type="EMBL" id="JABBGH010000003">
    <property type="protein sequence ID" value="NML67541.1"/>
    <property type="molecule type" value="Genomic_DNA"/>
</dbReference>
<sequence length="141" mass="15143">MNTASLSLRRPAALGLLLLALAGSGCSIFHRHRHEPPPAAVAPPPAAPLPPTAARDLADVMADVLKLQPDQTGKVRQILSETVAEVNAARQQHPAQSPELTAALTRINTASEGKLRQVLGTAKYKELQAKRPQIQAEMQRR</sequence>
<dbReference type="RefSeq" id="WP_169533199.1">
    <property type="nucleotide sequence ID" value="NZ_JABBGH010000003.1"/>
</dbReference>
<accession>A0A7Y0AHL7</accession>
<proteinExistence type="predicted"/>
<evidence type="ECO:0000313" key="2">
    <source>
        <dbReference type="Proteomes" id="UP000559626"/>
    </source>
</evidence>
<protein>
    <submittedName>
        <fullName evidence="1">Uncharacterized protein</fullName>
    </submittedName>
</protein>
<dbReference type="AlphaFoldDB" id="A0A7Y0AHL7"/>
<evidence type="ECO:0000313" key="1">
    <source>
        <dbReference type="EMBL" id="NML67541.1"/>
    </source>
</evidence>
<reference evidence="1 2" key="1">
    <citation type="submission" date="2020-04" db="EMBL/GenBank/DDBJ databases">
        <title>Hymenobacter polaris sp. nov., isolated from Arctic soil.</title>
        <authorList>
            <person name="Dahal R.H."/>
        </authorList>
    </citation>
    <scope>NUCLEOTIDE SEQUENCE [LARGE SCALE GENOMIC DNA]</scope>
    <source>
        <strain evidence="1 2">RP-2-7</strain>
    </source>
</reference>
<organism evidence="1 2">
    <name type="scientific">Hymenobacter polaris</name>
    <dbReference type="NCBI Taxonomy" id="2682546"/>
    <lineage>
        <taxon>Bacteria</taxon>
        <taxon>Pseudomonadati</taxon>
        <taxon>Bacteroidota</taxon>
        <taxon>Cytophagia</taxon>
        <taxon>Cytophagales</taxon>
        <taxon>Hymenobacteraceae</taxon>
        <taxon>Hymenobacter</taxon>
    </lineage>
</organism>
<comment type="caution">
    <text evidence="1">The sequence shown here is derived from an EMBL/GenBank/DDBJ whole genome shotgun (WGS) entry which is preliminary data.</text>
</comment>
<gene>
    <name evidence="1" type="ORF">HHL22_20255</name>
</gene>
<dbReference type="Proteomes" id="UP000559626">
    <property type="component" value="Unassembled WGS sequence"/>
</dbReference>
<name>A0A7Y0AHL7_9BACT</name>
<keyword evidence="2" id="KW-1185">Reference proteome</keyword>